<evidence type="ECO:0000259" key="2">
    <source>
        <dbReference type="PROSITE" id="PS50943"/>
    </source>
</evidence>
<accession>A0A5J4T2J4</accession>
<feature type="region of interest" description="Disordered" evidence="1">
    <location>
        <begin position="74"/>
        <end position="114"/>
    </location>
</feature>
<feature type="domain" description="HTH cro/C1-type" evidence="2">
    <location>
        <begin position="20"/>
        <end position="62"/>
    </location>
</feature>
<dbReference type="SUPFAM" id="SSF47413">
    <property type="entry name" value="lambda repressor-like DNA-binding domains"/>
    <property type="match status" value="1"/>
</dbReference>
<protein>
    <recommendedName>
        <fullName evidence="2">HTH cro/C1-type domain-containing protein</fullName>
    </recommendedName>
</protein>
<dbReference type="InterPro" id="IPR001387">
    <property type="entry name" value="Cro/C1-type_HTH"/>
</dbReference>
<organism evidence="3">
    <name type="scientific">termite gut metagenome</name>
    <dbReference type="NCBI Taxonomy" id="433724"/>
    <lineage>
        <taxon>unclassified sequences</taxon>
        <taxon>metagenomes</taxon>
        <taxon>organismal metagenomes</taxon>
    </lineage>
</organism>
<dbReference type="Pfam" id="PF01381">
    <property type="entry name" value="HTH_3"/>
    <property type="match status" value="1"/>
</dbReference>
<evidence type="ECO:0000313" key="3">
    <source>
        <dbReference type="EMBL" id="KAA6351871.1"/>
    </source>
</evidence>
<dbReference type="PROSITE" id="PS50943">
    <property type="entry name" value="HTH_CROC1"/>
    <property type="match status" value="1"/>
</dbReference>
<proteinExistence type="predicted"/>
<name>A0A5J4T2J4_9ZZZZ</name>
<dbReference type="CDD" id="cd00093">
    <property type="entry name" value="HTH_XRE"/>
    <property type="match status" value="1"/>
</dbReference>
<reference evidence="3" key="1">
    <citation type="submission" date="2019-03" db="EMBL/GenBank/DDBJ databases">
        <title>Single cell metagenomics reveals metabolic interactions within the superorganism composed of flagellate Streblomastix strix and complex community of Bacteroidetes bacteria on its surface.</title>
        <authorList>
            <person name="Treitli S.C."/>
            <person name="Kolisko M."/>
            <person name="Husnik F."/>
            <person name="Keeling P."/>
            <person name="Hampl V."/>
        </authorList>
    </citation>
    <scope>NUCLEOTIDE SEQUENCE</scope>
    <source>
        <strain evidence="3">STM</strain>
    </source>
</reference>
<dbReference type="EMBL" id="SNRY01000008">
    <property type="protein sequence ID" value="KAA6351871.1"/>
    <property type="molecule type" value="Genomic_DNA"/>
</dbReference>
<dbReference type="GO" id="GO:0003677">
    <property type="term" value="F:DNA binding"/>
    <property type="evidence" value="ECO:0007669"/>
    <property type="project" value="InterPro"/>
</dbReference>
<sequence>MDIKDRIKIIMDKESILSGAFAETIGVQQSTLSHILNGRNNPSLDVIMKIHQKYNYINIEWLLYGTGNMTNNTQSTAMSKKEKEPSLFANNLPFNNKNNEPHKPESRKELAPPQSIEIPVKETIKQEIKYIEMPARKITEIRIFFDDNTFEIFKSGK</sequence>
<dbReference type="AlphaFoldDB" id="A0A5J4T2J4"/>
<evidence type="ECO:0000256" key="1">
    <source>
        <dbReference type="SAM" id="MobiDB-lite"/>
    </source>
</evidence>
<dbReference type="InterPro" id="IPR010982">
    <property type="entry name" value="Lambda_DNA-bd_dom_sf"/>
</dbReference>
<gene>
    <name evidence="3" type="ORF">EZS27_000820</name>
</gene>
<dbReference type="Gene3D" id="1.10.260.40">
    <property type="entry name" value="lambda repressor-like DNA-binding domains"/>
    <property type="match status" value="1"/>
</dbReference>
<comment type="caution">
    <text evidence="3">The sequence shown here is derived from an EMBL/GenBank/DDBJ whole genome shotgun (WGS) entry which is preliminary data.</text>
</comment>
<feature type="compositionally biased region" description="Basic and acidic residues" evidence="1">
    <location>
        <begin position="99"/>
        <end position="110"/>
    </location>
</feature>